<dbReference type="EMBL" id="CAUYUJ010017827">
    <property type="protein sequence ID" value="CAK0878240.1"/>
    <property type="molecule type" value="Genomic_DNA"/>
</dbReference>
<name>A0ABN9VXA1_9DINO</name>
<organism evidence="1 2">
    <name type="scientific">Prorocentrum cordatum</name>
    <dbReference type="NCBI Taxonomy" id="2364126"/>
    <lineage>
        <taxon>Eukaryota</taxon>
        <taxon>Sar</taxon>
        <taxon>Alveolata</taxon>
        <taxon>Dinophyceae</taxon>
        <taxon>Prorocentrales</taxon>
        <taxon>Prorocentraceae</taxon>
        <taxon>Prorocentrum</taxon>
    </lineage>
</organism>
<sequence>MGGIPSCRVSRTRWFPPGGARGAAAAGGALGAAAALVSLGGPARADDGAEEGRHIPSFHILNSSTLPLNLLAFPLTAPLFAVSGNHLLPGAELAFAPTMAAYTFYAVISDGSNAFSQVGQTSWELSKAGASYALESAVYATVATDIATGVAATAAAATATIVAAPAVAASVGVATLWGTAMCSSMAFSSLTGSSMDWARQRMEQLGRQRRVAAARDVPAVFEGTEYVEAFCFHDVVTDEIVRDAFCEAFPTIATGDVVMTRDDAQAFFAAMDRKYSDWRVVQSFRDRFFVVTGGFSEPEPIPGTRWQRTRFAPLAFGELREESPSALSRLLSGLRSGGEK</sequence>
<evidence type="ECO:0000313" key="1">
    <source>
        <dbReference type="EMBL" id="CAK0878240.1"/>
    </source>
</evidence>
<dbReference type="Proteomes" id="UP001189429">
    <property type="component" value="Unassembled WGS sequence"/>
</dbReference>
<keyword evidence="2" id="KW-1185">Reference proteome</keyword>
<proteinExistence type="predicted"/>
<reference evidence="1" key="1">
    <citation type="submission" date="2023-10" db="EMBL/GenBank/DDBJ databases">
        <authorList>
            <person name="Chen Y."/>
            <person name="Shah S."/>
            <person name="Dougan E. K."/>
            <person name="Thang M."/>
            <person name="Chan C."/>
        </authorList>
    </citation>
    <scope>NUCLEOTIDE SEQUENCE [LARGE SCALE GENOMIC DNA]</scope>
</reference>
<protein>
    <submittedName>
        <fullName evidence="1">Uncharacterized protein</fullName>
    </submittedName>
</protein>
<evidence type="ECO:0000313" key="2">
    <source>
        <dbReference type="Proteomes" id="UP001189429"/>
    </source>
</evidence>
<gene>
    <name evidence="1" type="ORF">PCOR1329_LOCUS62069</name>
</gene>
<accession>A0ABN9VXA1</accession>
<comment type="caution">
    <text evidence="1">The sequence shown here is derived from an EMBL/GenBank/DDBJ whole genome shotgun (WGS) entry which is preliminary data.</text>
</comment>